<dbReference type="PANTHER" id="PTHR30032:SF8">
    <property type="entry name" value="GERMINATION-SPECIFIC N-ACETYLMURAMOYL-L-ALANINE AMIDASE"/>
    <property type="match status" value="1"/>
</dbReference>
<comment type="caution">
    <text evidence="2">The sequence shown here is derived from an EMBL/GenBank/DDBJ whole genome shotgun (WGS) entry which is preliminary data.</text>
</comment>
<feature type="chain" id="PRO_5037601439" evidence="1">
    <location>
        <begin position="27"/>
        <end position="472"/>
    </location>
</feature>
<feature type="signal peptide" evidence="1">
    <location>
        <begin position="1"/>
        <end position="26"/>
    </location>
</feature>
<sequence>MKRNKYILSVLLTTIIAGGIASNAKAAGMSENRIFGQDRYQTSINASKAFLGEEKPKNIIIAYGENYPDALSAGLLAKKLNAPIILVSNIDSEDKGTYDYLKSVHSDNAKVTIIGGTGVVSSDTENKIKDIGYSIDRIQGADRYETNRKVIENCEIVEGTPVVITSGEGFADALSANNIVSKLGYPVFMTSKDSLDQESLEYIKEIKPSKIIVVGGPGVVSDGVIQTLSQQISSVKEDKFINLDRWFGLDRYQTSSVVLENLYHSEYSPQKDLIVASGENFPDALVSSPLQNKLNAPLILSENNGGSSYEVTGFNINPTSINIFGGTGVLSDNSIAQLKSDISKNMDMDEAAKKFTYDIANKIYNLKDSVYNGDYSVIENLLDKNSSNYNDSITALNNFKDMISQSNTVQDTYQKSVSINVLENDSSGNIMEAKYQNDYIIDSKSVRVIYTFLVNENNLTNVQISKLEFIRN</sequence>
<organism evidence="2 3">
    <name type="scientific">Clostridium thailandense</name>
    <dbReference type="NCBI Taxonomy" id="2794346"/>
    <lineage>
        <taxon>Bacteria</taxon>
        <taxon>Bacillati</taxon>
        <taxon>Bacillota</taxon>
        <taxon>Clostridia</taxon>
        <taxon>Eubacteriales</taxon>
        <taxon>Clostridiaceae</taxon>
        <taxon>Clostridium</taxon>
    </lineage>
</organism>
<keyword evidence="1" id="KW-0732">Signal</keyword>
<protein>
    <submittedName>
        <fullName evidence="2">Cell wall-binding repeat-containing protein</fullName>
    </submittedName>
</protein>
<name>A0A949X2H6_9CLOT</name>
<dbReference type="RefSeq" id="WP_218318421.1">
    <property type="nucleotide sequence ID" value="NZ_JAEEGC010000002.1"/>
</dbReference>
<gene>
    <name evidence="2" type="ORF">I6U48_00415</name>
</gene>
<evidence type="ECO:0000256" key="1">
    <source>
        <dbReference type="SAM" id="SignalP"/>
    </source>
</evidence>
<evidence type="ECO:0000313" key="3">
    <source>
        <dbReference type="Proteomes" id="UP000694308"/>
    </source>
</evidence>
<dbReference type="Pfam" id="PF04122">
    <property type="entry name" value="CW_binding_2"/>
    <property type="match status" value="3"/>
</dbReference>
<keyword evidence="3" id="KW-1185">Reference proteome</keyword>
<dbReference type="Proteomes" id="UP000694308">
    <property type="component" value="Unassembled WGS sequence"/>
</dbReference>
<evidence type="ECO:0000313" key="2">
    <source>
        <dbReference type="EMBL" id="MBV7271383.1"/>
    </source>
</evidence>
<dbReference type="InterPro" id="IPR051922">
    <property type="entry name" value="Bact_Sporulation_Assoc"/>
</dbReference>
<dbReference type="PANTHER" id="PTHR30032">
    <property type="entry name" value="N-ACETYLMURAMOYL-L-ALANINE AMIDASE-RELATED"/>
    <property type="match status" value="1"/>
</dbReference>
<dbReference type="AlphaFoldDB" id="A0A949X2H6"/>
<dbReference type="InterPro" id="IPR007253">
    <property type="entry name" value="Cell_wall-bd_2"/>
</dbReference>
<accession>A0A949X2H6</accession>
<reference evidence="2" key="1">
    <citation type="submission" date="2020-12" db="EMBL/GenBank/DDBJ databases">
        <title>Clostridium thailandense sp. nov., a novel acetogenic bacterium isolated from peat land soil in Thailand.</title>
        <authorList>
            <person name="Chaikitkaew S."/>
            <person name="Birkeland N.K."/>
        </authorList>
    </citation>
    <scope>NUCLEOTIDE SEQUENCE</scope>
    <source>
        <strain evidence="2">PL3</strain>
    </source>
</reference>
<dbReference type="EMBL" id="JAEEGC010000002">
    <property type="protein sequence ID" value="MBV7271383.1"/>
    <property type="molecule type" value="Genomic_DNA"/>
</dbReference>
<proteinExistence type="predicted"/>